<proteinExistence type="predicted"/>
<sequence>MDAQVEQALELLYADLRSIQSAQYSDLVAVVVLVYDVLLNMSDEVQYMWRAKWSFPKVLYLIARYYGPLHLTVAFVFDTRTGLSASLSWIFVVYIDVSMVAATFSGLTTHVFSSSGPGIFTTVVDIILILRMRALYDGSKKVLIFMSVMMACEICASFATEIYVSIKSVIVYPPAIPGVVWTGCLNYNSQMITLIAWIPVMIVGFVCVVMTLYKYFTVTRMQGFRSQRLSPLLHSFAWDGTLYFFLLFAAVMVASFMILEIHNELARVGLTWIMVMYSLAGSKMILNLRIEAKDDDPPSRATNLSLEFPTIRSEEA</sequence>
<evidence type="ECO:0000313" key="2">
    <source>
        <dbReference type="Proteomes" id="UP001148662"/>
    </source>
</evidence>
<name>A0ACC1T3C0_9APHY</name>
<gene>
    <name evidence="1" type="ORF">NM688_g4508</name>
</gene>
<accession>A0ACC1T3C0</accession>
<comment type="caution">
    <text evidence="1">The sequence shown here is derived from an EMBL/GenBank/DDBJ whole genome shotgun (WGS) entry which is preliminary data.</text>
</comment>
<dbReference type="EMBL" id="JANHOG010000752">
    <property type="protein sequence ID" value="KAJ3551792.1"/>
    <property type="molecule type" value="Genomic_DNA"/>
</dbReference>
<keyword evidence="2" id="KW-1185">Reference proteome</keyword>
<reference evidence="1" key="1">
    <citation type="submission" date="2022-07" db="EMBL/GenBank/DDBJ databases">
        <title>Genome Sequence of Phlebia brevispora.</title>
        <authorList>
            <person name="Buettner E."/>
        </authorList>
    </citation>
    <scope>NUCLEOTIDE SEQUENCE</scope>
    <source>
        <strain evidence="1">MPL23</strain>
    </source>
</reference>
<evidence type="ECO:0000313" key="1">
    <source>
        <dbReference type="EMBL" id="KAJ3551792.1"/>
    </source>
</evidence>
<organism evidence="1 2">
    <name type="scientific">Phlebia brevispora</name>
    <dbReference type="NCBI Taxonomy" id="194682"/>
    <lineage>
        <taxon>Eukaryota</taxon>
        <taxon>Fungi</taxon>
        <taxon>Dikarya</taxon>
        <taxon>Basidiomycota</taxon>
        <taxon>Agaricomycotina</taxon>
        <taxon>Agaricomycetes</taxon>
        <taxon>Polyporales</taxon>
        <taxon>Meruliaceae</taxon>
        <taxon>Phlebia</taxon>
    </lineage>
</organism>
<protein>
    <submittedName>
        <fullName evidence="1">Uncharacterized protein</fullName>
    </submittedName>
</protein>
<dbReference type="Proteomes" id="UP001148662">
    <property type="component" value="Unassembled WGS sequence"/>
</dbReference>